<feature type="region of interest" description="Disordered" evidence="1">
    <location>
        <begin position="194"/>
        <end position="249"/>
    </location>
</feature>
<keyword evidence="3" id="KW-1185">Reference proteome</keyword>
<proteinExistence type="predicted"/>
<organism evidence="2 3">
    <name type="scientific">Byssothecium circinans</name>
    <dbReference type="NCBI Taxonomy" id="147558"/>
    <lineage>
        <taxon>Eukaryota</taxon>
        <taxon>Fungi</taxon>
        <taxon>Dikarya</taxon>
        <taxon>Ascomycota</taxon>
        <taxon>Pezizomycotina</taxon>
        <taxon>Dothideomycetes</taxon>
        <taxon>Pleosporomycetidae</taxon>
        <taxon>Pleosporales</taxon>
        <taxon>Massarineae</taxon>
        <taxon>Massarinaceae</taxon>
        <taxon>Byssothecium</taxon>
    </lineage>
</organism>
<protein>
    <submittedName>
        <fullName evidence="2">Uncharacterized protein</fullName>
    </submittedName>
</protein>
<feature type="compositionally biased region" description="Basic and acidic residues" evidence="1">
    <location>
        <begin position="92"/>
        <end position="114"/>
    </location>
</feature>
<dbReference type="EMBL" id="ML976984">
    <property type="protein sequence ID" value="KAF1959971.1"/>
    <property type="molecule type" value="Genomic_DNA"/>
</dbReference>
<feature type="compositionally biased region" description="Basic and acidic residues" evidence="1">
    <location>
        <begin position="277"/>
        <end position="286"/>
    </location>
</feature>
<feature type="compositionally biased region" description="Polar residues" evidence="1">
    <location>
        <begin position="197"/>
        <end position="213"/>
    </location>
</feature>
<accession>A0A6A5U511</accession>
<name>A0A6A5U511_9PLEO</name>
<reference evidence="2" key="1">
    <citation type="journal article" date="2020" name="Stud. Mycol.">
        <title>101 Dothideomycetes genomes: a test case for predicting lifestyles and emergence of pathogens.</title>
        <authorList>
            <person name="Haridas S."/>
            <person name="Albert R."/>
            <person name="Binder M."/>
            <person name="Bloem J."/>
            <person name="Labutti K."/>
            <person name="Salamov A."/>
            <person name="Andreopoulos B."/>
            <person name="Baker S."/>
            <person name="Barry K."/>
            <person name="Bills G."/>
            <person name="Bluhm B."/>
            <person name="Cannon C."/>
            <person name="Castanera R."/>
            <person name="Culley D."/>
            <person name="Daum C."/>
            <person name="Ezra D."/>
            <person name="Gonzalez J."/>
            <person name="Henrissat B."/>
            <person name="Kuo A."/>
            <person name="Liang C."/>
            <person name="Lipzen A."/>
            <person name="Lutzoni F."/>
            <person name="Magnuson J."/>
            <person name="Mondo S."/>
            <person name="Nolan M."/>
            <person name="Ohm R."/>
            <person name="Pangilinan J."/>
            <person name="Park H.-J."/>
            <person name="Ramirez L."/>
            <person name="Alfaro M."/>
            <person name="Sun H."/>
            <person name="Tritt A."/>
            <person name="Yoshinaga Y."/>
            <person name="Zwiers L.-H."/>
            <person name="Turgeon B."/>
            <person name="Goodwin S."/>
            <person name="Spatafora J."/>
            <person name="Crous P."/>
            <person name="Grigoriev I."/>
        </authorList>
    </citation>
    <scope>NUCLEOTIDE SEQUENCE</scope>
    <source>
        <strain evidence="2">CBS 675.92</strain>
    </source>
</reference>
<feature type="region of interest" description="Disordered" evidence="1">
    <location>
        <begin position="1"/>
        <end position="145"/>
    </location>
</feature>
<evidence type="ECO:0000313" key="2">
    <source>
        <dbReference type="EMBL" id="KAF1959971.1"/>
    </source>
</evidence>
<evidence type="ECO:0000313" key="3">
    <source>
        <dbReference type="Proteomes" id="UP000800035"/>
    </source>
</evidence>
<feature type="compositionally biased region" description="Basic and acidic residues" evidence="1">
    <location>
        <begin position="217"/>
        <end position="244"/>
    </location>
</feature>
<evidence type="ECO:0000256" key="1">
    <source>
        <dbReference type="SAM" id="MobiDB-lite"/>
    </source>
</evidence>
<feature type="region of interest" description="Disordered" evidence="1">
    <location>
        <begin position="266"/>
        <end position="304"/>
    </location>
</feature>
<gene>
    <name evidence="2" type="ORF">CC80DRAFT_584785</name>
</gene>
<sequence>MNEAEEAELDEHRRRSSTPGPSRLPVQKQPQIQHKSPPKVPQDAKQKVACSGKDPEQENMSSKKSGKRKAVETPDDSDAGSDSSQSESGELDTGKPQKAERERHKAEDYEDWKQKVNSPEKNSGVEATKGHQKIQLPSDAPDDAFISDTVPPAWVCHREDLHSSKATHINPGDYTSCRVNECRKERRKISEVLSYSLPLTNRQSRRANNGNAKSNKRKGDAEDKGEKTAPTPRKEARISQKAEESGDAVIDQARFDQIVQLSQLSSSFIVPPPGYEEAQRKKEEAKKKRKATLAQKAMDQASRK</sequence>
<dbReference type="AlphaFoldDB" id="A0A6A5U511"/>
<dbReference type="Proteomes" id="UP000800035">
    <property type="component" value="Unassembled WGS sequence"/>
</dbReference>